<reference evidence="1" key="1">
    <citation type="submission" date="2025-08" db="UniProtKB">
        <authorList>
            <consortium name="Ensembl"/>
        </authorList>
    </citation>
    <scope>IDENTIFICATION</scope>
</reference>
<sequence length="255" mass="28526">CFNPVRAETGSRLTSSHVLGLCATFFNAPMLSVDSTRSLGSFSFPGVLKAHHLMEAGPQSVISDLATDAETSVGQGSGVAVRSGPRNDSYIYISQQKAPGILTPELDIASDRDNQEIQYIYHHQKYASMRFYISERERARPLDYRAETADSCFTTCANCKVSIYMKFLEKAKQQRQGSWTVVNPVQLNDNVNFYKNVKFKNYRLVGSSSKPTPIEQIQKTSVSGSKRVRWNTLREKMMTEVSLAPLQDPDLTPKP</sequence>
<protein>
    <submittedName>
        <fullName evidence="1">Uncharacterized protein</fullName>
    </submittedName>
</protein>
<accession>A0A8D1EM54</accession>
<evidence type="ECO:0000313" key="1">
    <source>
        <dbReference type="Ensembl" id="ENSSSCP00040024842.1"/>
    </source>
</evidence>
<organism evidence="1 2">
    <name type="scientific">Sus scrofa</name>
    <name type="common">Pig</name>
    <dbReference type="NCBI Taxonomy" id="9823"/>
    <lineage>
        <taxon>Eukaryota</taxon>
        <taxon>Metazoa</taxon>
        <taxon>Chordata</taxon>
        <taxon>Craniata</taxon>
        <taxon>Vertebrata</taxon>
        <taxon>Euteleostomi</taxon>
        <taxon>Mammalia</taxon>
        <taxon>Eutheria</taxon>
        <taxon>Laurasiatheria</taxon>
        <taxon>Artiodactyla</taxon>
        <taxon>Suina</taxon>
        <taxon>Suidae</taxon>
        <taxon>Sus</taxon>
    </lineage>
</organism>
<evidence type="ECO:0000313" key="2">
    <source>
        <dbReference type="Proteomes" id="UP000694722"/>
    </source>
</evidence>
<proteinExistence type="predicted"/>
<dbReference type="AlphaFoldDB" id="A0A8D1EM54"/>
<dbReference type="Proteomes" id="UP000694722">
    <property type="component" value="Unplaced"/>
</dbReference>
<dbReference type="Ensembl" id="ENSSSCT00040059242.1">
    <property type="protein sequence ID" value="ENSSSCP00040024842.1"/>
    <property type="gene ID" value="ENSSSCG00040043887.1"/>
</dbReference>
<name>A0A8D1EM54_PIG</name>